<comment type="caution">
    <text evidence="3">The sequence shown here is derived from an EMBL/GenBank/DDBJ whole genome shotgun (WGS) entry which is preliminary data.</text>
</comment>
<feature type="chain" id="PRO_5040228356" description="Secreted protein" evidence="2">
    <location>
        <begin position="21"/>
        <end position="175"/>
    </location>
</feature>
<evidence type="ECO:0000256" key="1">
    <source>
        <dbReference type="SAM" id="MobiDB-lite"/>
    </source>
</evidence>
<proteinExistence type="predicted"/>
<keyword evidence="2" id="KW-0732">Signal</keyword>
<accession>A0A9P6CSE6</accession>
<feature type="region of interest" description="Disordered" evidence="1">
    <location>
        <begin position="56"/>
        <end position="105"/>
    </location>
</feature>
<keyword evidence="4" id="KW-1185">Reference proteome</keyword>
<gene>
    <name evidence="3" type="ORF">BDN70DRAFT_902042</name>
</gene>
<feature type="compositionally biased region" description="Basic and acidic residues" evidence="1">
    <location>
        <begin position="129"/>
        <end position="141"/>
    </location>
</feature>
<evidence type="ECO:0000256" key="2">
    <source>
        <dbReference type="SAM" id="SignalP"/>
    </source>
</evidence>
<evidence type="ECO:0000313" key="4">
    <source>
        <dbReference type="Proteomes" id="UP000807469"/>
    </source>
</evidence>
<organism evidence="3 4">
    <name type="scientific">Pholiota conissans</name>
    <dbReference type="NCBI Taxonomy" id="109636"/>
    <lineage>
        <taxon>Eukaryota</taxon>
        <taxon>Fungi</taxon>
        <taxon>Dikarya</taxon>
        <taxon>Basidiomycota</taxon>
        <taxon>Agaricomycotina</taxon>
        <taxon>Agaricomycetes</taxon>
        <taxon>Agaricomycetidae</taxon>
        <taxon>Agaricales</taxon>
        <taxon>Agaricineae</taxon>
        <taxon>Strophariaceae</taxon>
        <taxon>Pholiota</taxon>
    </lineage>
</organism>
<protein>
    <recommendedName>
        <fullName evidence="5">Secreted protein</fullName>
    </recommendedName>
</protein>
<evidence type="ECO:0000313" key="3">
    <source>
        <dbReference type="EMBL" id="KAF9470513.1"/>
    </source>
</evidence>
<dbReference type="AlphaFoldDB" id="A0A9P6CSE6"/>
<sequence length="175" mass="19804">MPRALIPALFTCIVLHPRMPATPPDPSTAPCTSRHPIRAYTFTDIDIVASHQFQTLQGTASSSSLTMETRFGKRRDDHQQRSKAADDTRQKKAGGMQRKQTGRTREREILKLLLTHLQHDGRPPMTATMDDRRRRTADDGRATTSGASHLNHKLRTYPRTCCVIVHGYMNHVLHN</sequence>
<dbReference type="EMBL" id="MU155958">
    <property type="protein sequence ID" value="KAF9470513.1"/>
    <property type="molecule type" value="Genomic_DNA"/>
</dbReference>
<dbReference type="Proteomes" id="UP000807469">
    <property type="component" value="Unassembled WGS sequence"/>
</dbReference>
<feature type="signal peptide" evidence="2">
    <location>
        <begin position="1"/>
        <end position="20"/>
    </location>
</feature>
<name>A0A9P6CSE6_9AGAR</name>
<feature type="compositionally biased region" description="Polar residues" evidence="1">
    <location>
        <begin position="56"/>
        <end position="67"/>
    </location>
</feature>
<reference evidence="3" key="1">
    <citation type="submission" date="2020-11" db="EMBL/GenBank/DDBJ databases">
        <authorList>
            <consortium name="DOE Joint Genome Institute"/>
            <person name="Ahrendt S."/>
            <person name="Riley R."/>
            <person name="Andreopoulos W."/>
            <person name="Labutti K."/>
            <person name="Pangilinan J."/>
            <person name="Ruiz-Duenas F.J."/>
            <person name="Barrasa J.M."/>
            <person name="Sanchez-Garcia M."/>
            <person name="Camarero S."/>
            <person name="Miyauchi S."/>
            <person name="Serrano A."/>
            <person name="Linde D."/>
            <person name="Babiker R."/>
            <person name="Drula E."/>
            <person name="Ayuso-Fernandez I."/>
            <person name="Pacheco R."/>
            <person name="Padilla G."/>
            <person name="Ferreira P."/>
            <person name="Barriuso J."/>
            <person name="Kellner H."/>
            <person name="Castanera R."/>
            <person name="Alfaro M."/>
            <person name="Ramirez L."/>
            <person name="Pisabarro A.G."/>
            <person name="Kuo A."/>
            <person name="Tritt A."/>
            <person name="Lipzen A."/>
            <person name="He G."/>
            <person name="Yan M."/>
            <person name="Ng V."/>
            <person name="Cullen D."/>
            <person name="Martin F."/>
            <person name="Rosso M.-N."/>
            <person name="Henrissat B."/>
            <person name="Hibbett D."/>
            <person name="Martinez A.T."/>
            <person name="Grigoriev I.V."/>
        </authorList>
    </citation>
    <scope>NUCLEOTIDE SEQUENCE</scope>
    <source>
        <strain evidence="3">CIRM-BRFM 674</strain>
    </source>
</reference>
<evidence type="ECO:0008006" key="5">
    <source>
        <dbReference type="Google" id="ProtNLM"/>
    </source>
</evidence>
<feature type="compositionally biased region" description="Basic and acidic residues" evidence="1">
    <location>
        <begin position="70"/>
        <end position="90"/>
    </location>
</feature>
<feature type="region of interest" description="Disordered" evidence="1">
    <location>
        <begin position="120"/>
        <end position="151"/>
    </location>
</feature>